<proteinExistence type="predicted"/>
<reference evidence="3" key="1">
    <citation type="submission" date="2022-11" db="UniProtKB">
        <authorList>
            <consortium name="WormBaseParasite"/>
        </authorList>
    </citation>
    <scope>IDENTIFICATION</scope>
</reference>
<feature type="region of interest" description="Disordered" evidence="1">
    <location>
        <begin position="69"/>
        <end position="90"/>
    </location>
</feature>
<evidence type="ECO:0000313" key="2">
    <source>
        <dbReference type="Proteomes" id="UP000887581"/>
    </source>
</evidence>
<sequence>MLIKISYELETTHFGILILNGMGDGQPQLQYQDDADADLEENYETLSGRISSAFDDWRRQQRLFSLTPPNFRSRSEHRTSQSSIYRNRIL</sequence>
<evidence type="ECO:0000313" key="3">
    <source>
        <dbReference type="WBParaSite" id="sdigi.contig537.g8885.t1"/>
    </source>
</evidence>
<name>A0A915Q0N0_9BILA</name>
<evidence type="ECO:0000256" key="1">
    <source>
        <dbReference type="SAM" id="MobiDB-lite"/>
    </source>
</evidence>
<organism evidence="2 3">
    <name type="scientific">Setaria digitata</name>
    <dbReference type="NCBI Taxonomy" id="48799"/>
    <lineage>
        <taxon>Eukaryota</taxon>
        <taxon>Metazoa</taxon>
        <taxon>Ecdysozoa</taxon>
        <taxon>Nematoda</taxon>
        <taxon>Chromadorea</taxon>
        <taxon>Rhabditida</taxon>
        <taxon>Spirurina</taxon>
        <taxon>Spiruromorpha</taxon>
        <taxon>Filarioidea</taxon>
        <taxon>Setariidae</taxon>
        <taxon>Setaria</taxon>
    </lineage>
</organism>
<keyword evidence="2" id="KW-1185">Reference proteome</keyword>
<protein>
    <submittedName>
        <fullName evidence="3">Uncharacterized protein</fullName>
    </submittedName>
</protein>
<dbReference type="WBParaSite" id="sdigi.contig537.g8885.t1">
    <property type="protein sequence ID" value="sdigi.contig537.g8885.t1"/>
    <property type="gene ID" value="sdigi.contig537.g8885"/>
</dbReference>
<feature type="compositionally biased region" description="Polar residues" evidence="1">
    <location>
        <begin position="80"/>
        <end position="90"/>
    </location>
</feature>
<dbReference type="Proteomes" id="UP000887581">
    <property type="component" value="Unplaced"/>
</dbReference>
<accession>A0A915Q0N0</accession>
<dbReference type="AlphaFoldDB" id="A0A915Q0N0"/>